<organism evidence="1 2">
    <name type="scientific">Alicyclobacillus acidoterrestris (strain ATCC 49025 / DSM 3922 / CIP 106132 / NCIMB 13137 / GD3B)</name>
    <dbReference type="NCBI Taxonomy" id="1356854"/>
    <lineage>
        <taxon>Bacteria</taxon>
        <taxon>Bacillati</taxon>
        <taxon>Bacillota</taxon>
        <taxon>Bacilli</taxon>
        <taxon>Bacillales</taxon>
        <taxon>Alicyclobacillaceae</taxon>
        <taxon>Alicyclobacillus</taxon>
    </lineage>
</organism>
<keyword evidence="1" id="KW-0547">Nucleotide-binding</keyword>
<proteinExistence type="predicted"/>
<dbReference type="eggNOG" id="COG1119">
    <property type="taxonomic scope" value="Bacteria"/>
</dbReference>
<accession>T0BRU3</accession>
<dbReference type="RefSeq" id="WP_021297524.1">
    <property type="nucleotide sequence ID" value="NZ_AURB01000156.1"/>
</dbReference>
<accession>A0A9E6ZQS9</accession>
<dbReference type="KEGG" id="aaco:K1I37_06775"/>
<dbReference type="Gene3D" id="3.40.50.300">
    <property type="entry name" value="P-loop containing nucleotide triphosphate hydrolases"/>
    <property type="match status" value="1"/>
</dbReference>
<gene>
    <name evidence="1" type="ORF">K1I37_06775</name>
</gene>
<dbReference type="SUPFAM" id="SSF52540">
    <property type="entry name" value="P-loop containing nucleoside triphosphate hydrolases"/>
    <property type="match status" value="1"/>
</dbReference>
<dbReference type="PROSITE" id="PS50893">
    <property type="entry name" value="ABC_TRANSPORTER_2"/>
    <property type="match status" value="1"/>
</dbReference>
<keyword evidence="2" id="KW-1185">Reference proteome</keyword>
<name>T0BRU3_ALIAG</name>
<dbReference type="InterPro" id="IPR003593">
    <property type="entry name" value="AAA+_ATPase"/>
</dbReference>
<dbReference type="PANTHER" id="PTHR43158">
    <property type="entry name" value="SKFA PEPTIDE EXPORT ATP-BINDING PROTEIN SKFE"/>
    <property type="match status" value="1"/>
</dbReference>
<dbReference type="STRING" id="1356854.N007_12335"/>
<protein>
    <submittedName>
        <fullName evidence="1">ABC transporter ATP-binding protein</fullName>
    </submittedName>
</protein>
<dbReference type="GO" id="GO:0005524">
    <property type="term" value="F:ATP binding"/>
    <property type="evidence" value="ECO:0007669"/>
    <property type="project" value="UniProtKB-KW"/>
</dbReference>
<dbReference type="Proteomes" id="UP000829401">
    <property type="component" value="Chromosome"/>
</dbReference>
<dbReference type="GO" id="GO:0016887">
    <property type="term" value="F:ATP hydrolysis activity"/>
    <property type="evidence" value="ECO:0007669"/>
    <property type="project" value="InterPro"/>
</dbReference>
<reference evidence="2" key="1">
    <citation type="journal article" date="2022" name="G3 (Bethesda)">
        <title>Unveiling the complete genome sequence of Alicyclobacillus acidoterrestris DSM 3922T, a taint-producing strain.</title>
        <authorList>
            <person name="Leonardo I.C."/>
            <person name="Barreto Crespo M.T."/>
            <person name="Gaspar F.B."/>
        </authorList>
    </citation>
    <scope>NUCLEOTIDE SEQUENCE [LARGE SCALE GENOMIC DNA]</scope>
    <source>
        <strain evidence="2">DSM 3922</strain>
    </source>
</reference>
<evidence type="ECO:0000313" key="2">
    <source>
        <dbReference type="Proteomes" id="UP000829401"/>
    </source>
</evidence>
<dbReference type="InterPro" id="IPR003439">
    <property type="entry name" value="ABC_transporter-like_ATP-bd"/>
</dbReference>
<dbReference type="OrthoDB" id="9787851at2"/>
<sequence>MSVIECRDVTWVRNQKTILQNVQWSVQKGEHWAILGLNGSGKTSLLNIINGYQWPTRGMVCVLGQTFGKTDLPSLRKQIGWVSASMADRFAADRPTDSALEVVISGKYASIGLWSPTDKVSDERAALRCLEEVHAEHLANSLFRVLSQGEKQRVLLARARMSQLGLFILDEPCTGLDILAREVLLESIQASTTQPDGPTILYVTHHTEEIVPGITHVLLLSQGEIVATGPKQTVLTDKNLSQAFGLGVTIEWKQGRAWLQVETSLSKAPIGATGM</sequence>
<dbReference type="SMART" id="SM00382">
    <property type="entry name" value="AAA"/>
    <property type="match status" value="1"/>
</dbReference>
<evidence type="ECO:0000313" key="1">
    <source>
        <dbReference type="EMBL" id="UNO50174.1"/>
    </source>
</evidence>
<dbReference type="Pfam" id="PF00005">
    <property type="entry name" value="ABC_tran"/>
    <property type="match status" value="1"/>
</dbReference>
<keyword evidence="1" id="KW-0067">ATP-binding</keyword>
<dbReference type="EMBL" id="CP080467">
    <property type="protein sequence ID" value="UNO50174.1"/>
    <property type="molecule type" value="Genomic_DNA"/>
</dbReference>
<dbReference type="PANTHER" id="PTHR43158:SF2">
    <property type="entry name" value="SKFA PEPTIDE EXPORT ATP-BINDING PROTEIN SKFE"/>
    <property type="match status" value="1"/>
</dbReference>
<dbReference type="InterPro" id="IPR027417">
    <property type="entry name" value="P-loop_NTPase"/>
</dbReference>
<dbReference type="AlphaFoldDB" id="T0BRU3"/>